<dbReference type="EMBL" id="QFRJ01000001">
    <property type="protein sequence ID" value="PWH86881.1"/>
    <property type="molecule type" value="Genomic_DNA"/>
</dbReference>
<proteinExistence type="predicted"/>
<dbReference type="RefSeq" id="WP_109357959.1">
    <property type="nucleotide sequence ID" value="NZ_QFRJ01000001.1"/>
</dbReference>
<evidence type="ECO:0000313" key="2">
    <source>
        <dbReference type="Proteomes" id="UP000245370"/>
    </source>
</evidence>
<dbReference type="AlphaFoldDB" id="A0A2U2XGP5"/>
<reference evidence="1 2" key="2">
    <citation type="submission" date="2018-05" db="EMBL/GenBank/DDBJ databases">
        <authorList>
            <person name="Lanie J.A."/>
            <person name="Ng W.-L."/>
            <person name="Kazmierczak K.M."/>
            <person name="Andrzejewski T.M."/>
            <person name="Davidsen T.M."/>
            <person name="Wayne K.J."/>
            <person name="Tettelin H."/>
            <person name="Glass J.I."/>
            <person name="Rusch D."/>
            <person name="Podicherti R."/>
            <person name="Tsui H.-C.T."/>
            <person name="Winkler M.E."/>
        </authorList>
    </citation>
    <scope>NUCLEOTIDE SEQUENCE [LARGE SCALE GENOMIC DNA]</scope>
    <source>
        <strain evidence="1 2">C305</strain>
    </source>
</reference>
<reference evidence="1 2" key="1">
    <citation type="submission" date="2018-05" db="EMBL/GenBank/DDBJ databases">
        <title>Brumimicrobium oceani sp. nov., isolated from coastal sediment.</title>
        <authorList>
            <person name="Kou Y."/>
        </authorList>
    </citation>
    <scope>NUCLEOTIDE SEQUENCE [LARGE SCALE GENOMIC DNA]</scope>
    <source>
        <strain evidence="1 2">C305</strain>
    </source>
</reference>
<protein>
    <submittedName>
        <fullName evidence="1">Uncharacterized protein</fullName>
    </submittedName>
</protein>
<keyword evidence="2" id="KW-1185">Reference proteome</keyword>
<name>A0A2U2XGP5_9FLAO</name>
<evidence type="ECO:0000313" key="1">
    <source>
        <dbReference type="EMBL" id="PWH86881.1"/>
    </source>
</evidence>
<dbReference type="Proteomes" id="UP000245370">
    <property type="component" value="Unassembled WGS sequence"/>
</dbReference>
<accession>A0A2U2XGP5</accession>
<gene>
    <name evidence="1" type="ORF">DIT68_01070</name>
</gene>
<organism evidence="1 2">
    <name type="scientific">Brumimicrobium oceani</name>
    <dbReference type="NCBI Taxonomy" id="2100725"/>
    <lineage>
        <taxon>Bacteria</taxon>
        <taxon>Pseudomonadati</taxon>
        <taxon>Bacteroidota</taxon>
        <taxon>Flavobacteriia</taxon>
        <taxon>Flavobacteriales</taxon>
        <taxon>Crocinitomicaceae</taxon>
        <taxon>Brumimicrobium</taxon>
    </lineage>
</organism>
<comment type="caution">
    <text evidence="1">The sequence shown here is derived from an EMBL/GenBank/DDBJ whole genome shotgun (WGS) entry which is preliminary data.</text>
</comment>
<dbReference type="OrthoDB" id="680581at2"/>
<sequence length="68" mass="8050">MARKEELQKEINDLTNEIRDKMPSTYKHLMESPGTIPNEQNENSDNFEKLLEKYKNQLIGILKKDDNK</sequence>